<dbReference type="PATRIC" id="fig|1068978.7.peg.3614"/>
<dbReference type="Pfam" id="PF00582">
    <property type="entry name" value="Usp"/>
    <property type="match status" value="2"/>
</dbReference>
<keyword evidence="6" id="KW-1185">Reference proteome</keyword>
<dbReference type="HOGENOM" id="CLU_049301_2_3_11"/>
<dbReference type="Gene3D" id="3.40.50.620">
    <property type="entry name" value="HUPs"/>
    <property type="match status" value="2"/>
</dbReference>
<dbReference type="KEGG" id="amq:AMETH_3381"/>
<dbReference type="EMBL" id="CP009110">
    <property type="protein sequence ID" value="AIJ23473.1"/>
    <property type="molecule type" value="Genomic_DNA"/>
</dbReference>
<dbReference type="PANTHER" id="PTHR46268:SF27">
    <property type="entry name" value="UNIVERSAL STRESS PROTEIN RV2623"/>
    <property type="match status" value="1"/>
</dbReference>
<dbReference type="Proteomes" id="UP000062973">
    <property type="component" value="Chromosome"/>
</dbReference>
<dbReference type="PRINTS" id="PR01438">
    <property type="entry name" value="UNVRSLSTRESS"/>
</dbReference>
<evidence type="ECO:0000256" key="1">
    <source>
        <dbReference type="ARBA" id="ARBA00008791"/>
    </source>
</evidence>
<reference evidence="5 6" key="1">
    <citation type="submission" date="2014-07" db="EMBL/GenBank/DDBJ databases">
        <title>Whole Genome Sequence of the Amycolatopsis methanolica 239.</title>
        <authorList>
            <person name="Tang B."/>
        </authorList>
    </citation>
    <scope>NUCLEOTIDE SEQUENCE [LARGE SCALE GENOMIC DNA]</scope>
    <source>
        <strain evidence="5 6">239</strain>
    </source>
</reference>
<gene>
    <name evidence="5" type="ORF">AMETH_3381</name>
</gene>
<organism evidence="5 6">
    <name type="scientific">Amycolatopsis methanolica 239</name>
    <dbReference type="NCBI Taxonomy" id="1068978"/>
    <lineage>
        <taxon>Bacteria</taxon>
        <taxon>Bacillati</taxon>
        <taxon>Actinomycetota</taxon>
        <taxon>Actinomycetes</taxon>
        <taxon>Pseudonocardiales</taxon>
        <taxon>Pseudonocardiaceae</taxon>
        <taxon>Amycolatopsis</taxon>
        <taxon>Amycolatopsis methanolica group</taxon>
    </lineage>
</organism>
<feature type="domain" description="UspA" evidence="4">
    <location>
        <begin position="10"/>
        <end position="145"/>
    </location>
</feature>
<name>A0A076MRG5_AMYME</name>
<dbReference type="STRING" id="1068978.AMETH_3381"/>
<evidence type="ECO:0000313" key="6">
    <source>
        <dbReference type="Proteomes" id="UP000062973"/>
    </source>
</evidence>
<accession>A0A076MRG5</accession>
<dbReference type="GO" id="GO:0005524">
    <property type="term" value="F:ATP binding"/>
    <property type="evidence" value="ECO:0007669"/>
    <property type="project" value="UniProtKB-KW"/>
</dbReference>
<dbReference type="eggNOG" id="COG0589">
    <property type="taxonomic scope" value="Bacteria"/>
</dbReference>
<dbReference type="InterPro" id="IPR006016">
    <property type="entry name" value="UspA"/>
</dbReference>
<dbReference type="AlphaFoldDB" id="A0A076MRG5"/>
<evidence type="ECO:0000259" key="4">
    <source>
        <dbReference type="Pfam" id="PF00582"/>
    </source>
</evidence>
<dbReference type="SUPFAM" id="SSF52402">
    <property type="entry name" value="Adenine nucleotide alpha hydrolases-like"/>
    <property type="match status" value="2"/>
</dbReference>
<keyword evidence="3" id="KW-0067">ATP-binding</keyword>
<dbReference type="PANTHER" id="PTHR46268">
    <property type="entry name" value="STRESS RESPONSE PROTEIN NHAX"/>
    <property type="match status" value="1"/>
</dbReference>
<dbReference type="OrthoDB" id="3404132at2"/>
<evidence type="ECO:0000313" key="5">
    <source>
        <dbReference type="EMBL" id="AIJ23473.1"/>
    </source>
</evidence>
<dbReference type="InterPro" id="IPR014729">
    <property type="entry name" value="Rossmann-like_a/b/a_fold"/>
</dbReference>
<proteinExistence type="inferred from homology"/>
<feature type="domain" description="UspA" evidence="4">
    <location>
        <begin position="155"/>
        <end position="291"/>
    </location>
</feature>
<comment type="similarity">
    <text evidence="1">Belongs to the universal stress protein A family.</text>
</comment>
<evidence type="ECO:0000256" key="3">
    <source>
        <dbReference type="ARBA" id="ARBA00022840"/>
    </source>
</evidence>
<dbReference type="RefSeq" id="WP_017982307.1">
    <property type="nucleotide sequence ID" value="NZ_AQUL01000001.1"/>
</dbReference>
<keyword evidence="2" id="KW-0547">Nucleotide-binding</keyword>
<sequence length="295" mass="31211">MDFAGAGNSVVVGVDGSPGSQRAVGWGACEASRMALPLILVHGFGIPDAFAGEAVPPGDWLSAHELHAERLLAGAGRQAWRIDPDLPVTVEVSQDGPIPLLVKKSDTARMLVLGSAGRSALRDLLIGSTALALAVHGHSPITVVRGGEPADDAPVVVGVDGYAPAEPWIGLAFEEAAARDVELVALHVWNDFDLAEAFGFVRDPFGTAPRTDAEREVLDRSLAPWRVKYPEVTVRAVAERDQPRTRLLDWSARAQLLVAGSRGRGGFRGMLLGSTAQALIHHSECPVLIARSPLD</sequence>
<evidence type="ECO:0000256" key="2">
    <source>
        <dbReference type="ARBA" id="ARBA00022741"/>
    </source>
</evidence>
<protein>
    <submittedName>
        <fullName evidence="5">UspA domain-containing protein</fullName>
    </submittedName>
</protein>
<dbReference type="InterPro" id="IPR006015">
    <property type="entry name" value="Universal_stress_UspA"/>
</dbReference>